<feature type="compositionally biased region" description="Basic and acidic residues" evidence="1">
    <location>
        <begin position="117"/>
        <end position="128"/>
    </location>
</feature>
<reference evidence="3" key="1">
    <citation type="journal article" date="2011" name="Proc. Natl. Acad. Sci. U.S.A.">
        <title>Obligate biotrophy features unraveled by the genomic analysis of rust fungi.</title>
        <authorList>
            <person name="Duplessis S."/>
            <person name="Cuomo C.A."/>
            <person name="Lin Y.-C."/>
            <person name="Aerts A."/>
            <person name="Tisserant E."/>
            <person name="Veneault-Fourrey C."/>
            <person name="Joly D.L."/>
            <person name="Hacquard S."/>
            <person name="Amselem J."/>
            <person name="Cantarel B.L."/>
            <person name="Chiu R."/>
            <person name="Coutinho P.M."/>
            <person name="Feau N."/>
            <person name="Field M."/>
            <person name="Frey P."/>
            <person name="Gelhaye E."/>
            <person name="Goldberg J."/>
            <person name="Grabherr M.G."/>
            <person name="Kodira C.D."/>
            <person name="Kohler A."/>
            <person name="Kuees U."/>
            <person name="Lindquist E.A."/>
            <person name="Lucas S.M."/>
            <person name="Mago R."/>
            <person name="Mauceli E."/>
            <person name="Morin E."/>
            <person name="Murat C."/>
            <person name="Pangilinan J.L."/>
            <person name="Park R."/>
            <person name="Pearson M."/>
            <person name="Quesneville H."/>
            <person name="Rouhier N."/>
            <person name="Sakthikumar S."/>
            <person name="Salamov A.A."/>
            <person name="Schmutz J."/>
            <person name="Selles B."/>
            <person name="Shapiro H."/>
            <person name="Tanguay P."/>
            <person name="Tuskan G.A."/>
            <person name="Henrissat B."/>
            <person name="Van de Peer Y."/>
            <person name="Rouze P."/>
            <person name="Ellis J.G."/>
            <person name="Dodds P.N."/>
            <person name="Schein J.E."/>
            <person name="Zhong S."/>
            <person name="Hamelin R.C."/>
            <person name="Grigoriev I.V."/>
            <person name="Szabo L.J."/>
            <person name="Martin F."/>
        </authorList>
    </citation>
    <scope>NUCLEOTIDE SEQUENCE [LARGE SCALE GENOMIC DNA]</scope>
    <source>
        <strain evidence="3">98AG31 / pathotype 3-4-7</strain>
    </source>
</reference>
<feature type="region of interest" description="Disordered" evidence="1">
    <location>
        <begin position="286"/>
        <end position="346"/>
    </location>
</feature>
<name>F4SBY2_MELLP</name>
<feature type="compositionally biased region" description="Polar residues" evidence="1">
    <location>
        <begin position="330"/>
        <end position="346"/>
    </location>
</feature>
<keyword evidence="3" id="KW-1185">Reference proteome</keyword>
<feature type="compositionally biased region" description="Polar residues" evidence="1">
    <location>
        <begin position="226"/>
        <end position="248"/>
    </location>
</feature>
<feature type="compositionally biased region" description="Basic and acidic residues" evidence="1">
    <location>
        <begin position="8"/>
        <end position="17"/>
    </location>
</feature>
<sequence>MNNALHEAAIRAEELRMTRSRSLATGQAPGPPLPLPKQNSSWAGNINHVDPALGGPDPDIDGMDIIAEEDEEASVVDLQHLVDGPLIPSDADDVSWQAPPEKGKGRANSSAPSSEDSASRDPNSRGEDLPAPLQYLPSTILDEHKITPGTHDGIGPCDDPQEALCDLLGGRAGRVAVCPREHDDTLQEPCGGGASKSAMKQTTNHREGKYAEGQALLEHLMALAHGTTSQSHTQATGPVASGSNQPIASGSGIPRPRPRQFIQEDPSWSTDDLSDMPLAKRARQAANLPATNPTTQQPLATQEASVPEYHHQTHHTHPSNSHIRDPVEPPSQQAGSPPSDTTNNDQDLTEEAQVKLLMASKRGRLVLKNGDVVENSRYLVADPSDKMEKGLTPLSPVLTHWLQTFKSYIPLTVFNRIFLLDDQQEWSRRKAPTEAKIDDGAASLRVYGGAPPPEELTMQFEEWIDGMGLFIKYVVAEGWTTLAERFKGHRNVVMELREAYGWMIALRYCRRIRQGVMRETIDNKIKNFSSLQS</sequence>
<evidence type="ECO:0000256" key="1">
    <source>
        <dbReference type="SAM" id="MobiDB-lite"/>
    </source>
</evidence>
<evidence type="ECO:0000313" key="3">
    <source>
        <dbReference type="Proteomes" id="UP000001072"/>
    </source>
</evidence>
<proteinExistence type="predicted"/>
<feature type="compositionally biased region" description="Polar residues" evidence="1">
    <location>
        <begin position="289"/>
        <end position="304"/>
    </location>
</feature>
<feature type="region of interest" description="Disordered" evidence="1">
    <location>
        <begin position="183"/>
        <end position="207"/>
    </location>
</feature>
<feature type="compositionally biased region" description="Low complexity" evidence="1">
    <location>
        <begin position="107"/>
        <end position="116"/>
    </location>
</feature>
<dbReference type="RefSeq" id="XP_007418879.1">
    <property type="nucleotide sequence ID" value="XM_007418817.1"/>
</dbReference>
<accession>F4SBY2</accession>
<feature type="region of interest" description="Disordered" evidence="1">
    <location>
        <begin position="226"/>
        <end position="274"/>
    </location>
</feature>
<gene>
    <name evidence="2" type="ORF">MELLADRAFT_84204</name>
</gene>
<dbReference type="AlphaFoldDB" id="F4SBY2"/>
<dbReference type="InParanoid" id="F4SBY2"/>
<feature type="region of interest" description="Disordered" evidence="1">
    <location>
        <begin position="1"/>
        <end position="57"/>
    </location>
</feature>
<organism evidence="3">
    <name type="scientific">Melampsora larici-populina (strain 98AG31 / pathotype 3-4-7)</name>
    <name type="common">Poplar leaf rust fungus</name>
    <dbReference type="NCBI Taxonomy" id="747676"/>
    <lineage>
        <taxon>Eukaryota</taxon>
        <taxon>Fungi</taxon>
        <taxon>Dikarya</taxon>
        <taxon>Basidiomycota</taxon>
        <taxon>Pucciniomycotina</taxon>
        <taxon>Pucciniomycetes</taxon>
        <taxon>Pucciniales</taxon>
        <taxon>Melampsoraceae</taxon>
        <taxon>Melampsora</taxon>
    </lineage>
</organism>
<dbReference type="KEGG" id="mlr:MELLADRAFT_84204"/>
<dbReference type="GeneID" id="18933394"/>
<feature type="region of interest" description="Disordered" evidence="1">
    <location>
        <begin position="84"/>
        <end position="132"/>
    </location>
</feature>
<dbReference type="VEuPathDB" id="FungiDB:MELLADRAFT_84204"/>
<protein>
    <submittedName>
        <fullName evidence="2">Uncharacterized protein</fullName>
    </submittedName>
</protein>
<evidence type="ECO:0000313" key="2">
    <source>
        <dbReference type="EMBL" id="EGF97852.1"/>
    </source>
</evidence>
<dbReference type="HOGENOM" id="CLU_027286_0_0_1"/>
<dbReference type="Proteomes" id="UP000001072">
    <property type="component" value="Unassembled WGS sequence"/>
</dbReference>
<dbReference type="EMBL" id="GL883196">
    <property type="protein sequence ID" value="EGF97852.1"/>
    <property type="molecule type" value="Genomic_DNA"/>
</dbReference>